<keyword evidence="5 12" id="KW-1133">Transmembrane helix</keyword>
<feature type="transmembrane region" description="Helical" evidence="12">
    <location>
        <begin position="580"/>
        <end position="602"/>
    </location>
</feature>
<keyword evidence="16" id="KW-1185">Reference proteome</keyword>
<proteinExistence type="inferred from homology"/>
<feature type="transmembrane region" description="Helical" evidence="12">
    <location>
        <begin position="617"/>
        <end position="637"/>
    </location>
</feature>
<dbReference type="FunFam" id="2.10.50.30:FF:000001">
    <property type="entry name" value="metabotropic glutamate receptor 1"/>
    <property type="match status" value="1"/>
</dbReference>
<evidence type="ECO:0000256" key="10">
    <source>
        <dbReference type="ARBA" id="ARBA00023224"/>
    </source>
</evidence>
<dbReference type="AlphaFoldDB" id="A0A8S4NKZ3"/>
<feature type="signal peptide" evidence="13">
    <location>
        <begin position="1"/>
        <end position="21"/>
    </location>
</feature>
<feature type="domain" description="G-protein coupled receptors family 3 profile" evidence="14">
    <location>
        <begin position="579"/>
        <end position="846"/>
    </location>
</feature>
<feature type="transmembrane region" description="Helical" evidence="12">
    <location>
        <begin position="771"/>
        <end position="792"/>
    </location>
</feature>
<dbReference type="Pfam" id="PF07562">
    <property type="entry name" value="NCD3G"/>
    <property type="match status" value="1"/>
</dbReference>
<feature type="transmembrane region" description="Helical" evidence="12">
    <location>
        <begin position="691"/>
        <end position="712"/>
    </location>
</feature>
<dbReference type="InterPro" id="IPR000337">
    <property type="entry name" value="GPCR_3"/>
</dbReference>
<dbReference type="OrthoDB" id="425344at2759"/>
<keyword evidence="6" id="KW-0297">G-protein coupled receptor</keyword>
<keyword evidence="3" id="KW-1003">Cell membrane</keyword>
<dbReference type="PROSITE" id="PS50259">
    <property type="entry name" value="G_PROTEIN_RECEP_F3_4"/>
    <property type="match status" value="1"/>
</dbReference>
<evidence type="ECO:0000256" key="7">
    <source>
        <dbReference type="ARBA" id="ARBA00023136"/>
    </source>
</evidence>
<dbReference type="Gene3D" id="2.10.50.30">
    <property type="entry name" value="GPCR, family 3, nine cysteines domain"/>
    <property type="match status" value="1"/>
</dbReference>
<evidence type="ECO:0000256" key="12">
    <source>
        <dbReference type="SAM" id="Phobius"/>
    </source>
</evidence>
<evidence type="ECO:0000256" key="6">
    <source>
        <dbReference type="ARBA" id="ARBA00023040"/>
    </source>
</evidence>
<dbReference type="InterPro" id="IPR050726">
    <property type="entry name" value="mGluR"/>
</dbReference>
<dbReference type="SUPFAM" id="SSF53822">
    <property type="entry name" value="Periplasmic binding protein-like I"/>
    <property type="match status" value="1"/>
</dbReference>
<evidence type="ECO:0000256" key="3">
    <source>
        <dbReference type="ARBA" id="ARBA00022475"/>
    </source>
</evidence>
<gene>
    <name evidence="15" type="ORF">OFUS_LOCUS8371</name>
</gene>
<keyword evidence="9" id="KW-0325">Glycoprotein</keyword>
<dbReference type="GO" id="GO:0004930">
    <property type="term" value="F:G protein-coupled receptor activity"/>
    <property type="evidence" value="ECO:0007669"/>
    <property type="project" value="UniProtKB-KW"/>
</dbReference>
<dbReference type="GO" id="GO:0005886">
    <property type="term" value="C:plasma membrane"/>
    <property type="evidence" value="ECO:0007669"/>
    <property type="project" value="UniProtKB-SubCell"/>
</dbReference>
<evidence type="ECO:0000256" key="9">
    <source>
        <dbReference type="ARBA" id="ARBA00023180"/>
    </source>
</evidence>
<feature type="region of interest" description="Disordered" evidence="11">
    <location>
        <begin position="847"/>
        <end position="886"/>
    </location>
</feature>
<feature type="transmembrane region" description="Helical" evidence="12">
    <location>
        <begin position="649"/>
        <end position="670"/>
    </location>
</feature>
<protein>
    <recommendedName>
        <fullName evidence="14">G-protein coupled receptors family 3 profile domain-containing protein</fullName>
    </recommendedName>
</protein>
<evidence type="ECO:0000256" key="1">
    <source>
        <dbReference type="ARBA" id="ARBA00004651"/>
    </source>
</evidence>
<evidence type="ECO:0000313" key="16">
    <source>
        <dbReference type="Proteomes" id="UP000749559"/>
    </source>
</evidence>
<organism evidence="15 16">
    <name type="scientific">Owenia fusiformis</name>
    <name type="common">Polychaete worm</name>
    <dbReference type="NCBI Taxonomy" id="6347"/>
    <lineage>
        <taxon>Eukaryota</taxon>
        <taxon>Metazoa</taxon>
        <taxon>Spiralia</taxon>
        <taxon>Lophotrochozoa</taxon>
        <taxon>Annelida</taxon>
        <taxon>Polychaeta</taxon>
        <taxon>Sedentaria</taxon>
        <taxon>Canalipalpata</taxon>
        <taxon>Sabellida</taxon>
        <taxon>Oweniida</taxon>
        <taxon>Oweniidae</taxon>
        <taxon>Owenia</taxon>
    </lineage>
</organism>
<feature type="compositionally biased region" description="Polar residues" evidence="11">
    <location>
        <begin position="855"/>
        <end position="865"/>
    </location>
</feature>
<feature type="transmembrane region" description="Helical" evidence="12">
    <location>
        <begin position="737"/>
        <end position="759"/>
    </location>
</feature>
<keyword evidence="13" id="KW-0732">Signal</keyword>
<comment type="caution">
    <text evidence="15">The sequence shown here is derived from an EMBL/GenBank/DDBJ whole genome shotgun (WGS) entry which is preliminary data.</text>
</comment>
<evidence type="ECO:0000256" key="5">
    <source>
        <dbReference type="ARBA" id="ARBA00022989"/>
    </source>
</evidence>
<name>A0A8S4NKZ3_OWEFU</name>
<sequence length="886" mass="98994">MTLARGLVVLLSVLTLHSVACRFIIPDLPNKQFVIQGDLILGGLFPISTYHPFEPCGGEIASEAMMQFVEAMAITVKLVNLRSDILPNVTLGMAVLDTCGKDTTALVQVLHFLPQNETDECASSTNTSTTDADGFFEVVGVVGAYKSTSSLEVANLLGPFEIPQMSYGSTSDLLSDRTRYPYFMRVVPPDQSQTNAMIDFIHHFNWTYIHAIHSIGVYGEGAVANLRLLAKSRGVCLATDIQVKEEYTDGEWENVVNQLLVDSRAKVVVVYAGPDHVLGLFSAAKRMKITRRFIWIGSDAWAEGIRTNRLNGLKDIMLGAFTFNVFAKTIPLFGTYFKGLNPNNNAENPWFSNYWESYFNCTFSNSTEKQQCNTTWEISEDNGYMESRSLAAVVDSVYVFANALDKIIKNTCPGLDPLATRNCINGPTLYQYLRNSSYDGNLGEIEFDRNGDVIGTYDIEQIYIDNNTGGFEQDVVARWFAKTSNLSFLVNITDIPWYLDTPASTAIPKSICSDPCDFGFYYVRQDLACCWDCKKCRENEIVTLNQTDCETCPIYYWPNGNFTKCDPIEPDYMRWYDPEAIMLVAFASLGIAATLTVLGFFIKHREHKLIKASSRELCYIMLVGMLIGYGTVFGFITPPVDINCYLDHFGFSLGFAWVYAPLLTRTNRIYRIFDAGKKSTKRPSIIGSRSQVVIATVLITIQVVISFITAVITPPEIGLSMPLITEKYVELSCDMPLSSLLTSLSYNILLVLLCAFYAFKTRKLPDNFNESRFISMCVYTTLVIWCALIPIYFTTTIGKGFLKIIILSLALLLNCTVALVMFFVPKIYALLCISEEAIQYAETQQQPGGAVRPLNETNMKASSSVEPFKERSSILASLRPPQPRSP</sequence>
<evidence type="ECO:0000256" key="8">
    <source>
        <dbReference type="ARBA" id="ARBA00023170"/>
    </source>
</evidence>
<dbReference type="CDD" id="cd06362">
    <property type="entry name" value="PBP1_mGluR"/>
    <property type="match status" value="1"/>
</dbReference>
<dbReference type="EMBL" id="CAIIXF020000004">
    <property type="protein sequence ID" value="CAH1781860.1"/>
    <property type="molecule type" value="Genomic_DNA"/>
</dbReference>
<keyword evidence="4 12" id="KW-0812">Transmembrane</keyword>
<feature type="chain" id="PRO_5035927270" description="G-protein coupled receptors family 3 profile domain-containing protein" evidence="13">
    <location>
        <begin position="22"/>
        <end position="886"/>
    </location>
</feature>
<keyword evidence="7 12" id="KW-0472">Membrane</keyword>
<keyword evidence="10" id="KW-0807">Transducer</keyword>
<keyword evidence="8" id="KW-0675">Receptor</keyword>
<evidence type="ECO:0000256" key="13">
    <source>
        <dbReference type="SAM" id="SignalP"/>
    </source>
</evidence>
<dbReference type="InterPro" id="IPR001828">
    <property type="entry name" value="ANF_lig-bd_rcpt"/>
</dbReference>
<dbReference type="Gene3D" id="3.40.50.2300">
    <property type="match status" value="2"/>
</dbReference>
<dbReference type="Proteomes" id="UP000749559">
    <property type="component" value="Unassembled WGS sequence"/>
</dbReference>
<evidence type="ECO:0000313" key="15">
    <source>
        <dbReference type="EMBL" id="CAH1781860.1"/>
    </source>
</evidence>
<evidence type="ECO:0000256" key="4">
    <source>
        <dbReference type="ARBA" id="ARBA00022692"/>
    </source>
</evidence>
<dbReference type="PANTHER" id="PTHR24060">
    <property type="entry name" value="METABOTROPIC GLUTAMATE RECEPTOR"/>
    <property type="match status" value="1"/>
</dbReference>
<dbReference type="InterPro" id="IPR011500">
    <property type="entry name" value="GPCR_3_9-Cys_dom"/>
</dbReference>
<dbReference type="Pfam" id="PF01094">
    <property type="entry name" value="ANF_receptor"/>
    <property type="match status" value="1"/>
</dbReference>
<dbReference type="Pfam" id="PF00003">
    <property type="entry name" value="7tm_3"/>
    <property type="match status" value="1"/>
</dbReference>
<accession>A0A8S4NKZ3</accession>
<dbReference type="PRINTS" id="PR00248">
    <property type="entry name" value="GPCRMGR"/>
</dbReference>
<evidence type="ECO:0000256" key="11">
    <source>
        <dbReference type="SAM" id="MobiDB-lite"/>
    </source>
</evidence>
<evidence type="ECO:0000259" key="14">
    <source>
        <dbReference type="PROSITE" id="PS50259"/>
    </source>
</evidence>
<dbReference type="InterPro" id="IPR017978">
    <property type="entry name" value="GPCR_3_C"/>
</dbReference>
<dbReference type="FunFam" id="3.40.50.2300:FF:000145">
    <property type="entry name" value="Glutamate receptor, metabotropic"/>
    <property type="match status" value="1"/>
</dbReference>
<feature type="transmembrane region" description="Helical" evidence="12">
    <location>
        <begin position="804"/>
        <end position="824"/>
    </location>
</feature>
<reference evidence="15" key="1">
    <citation type="submission" date="2022-03" db="EMBL/GenBank/DDBJ databases">
        <authorList>
            <person name="Martin C."/>
        </authorList>
    </citation>
    <scope>NUCLEOTIDE SEQUENCE</scope>
</reference>
<dbReference type="InterPro" id="IPR038550">
    <property type="entry name" value="GPCR_3_9-Cys_sf"/>
</dbReference>
<comment type="similarity">
    <text evidence="2">Belongs to the G-protein coupled receptor 3 family.</text>
</comment>
<evidence type="ECO:0000256" key="2">
    <source>
        <dbReference type="ARBA" id="ARBA00007242"/>
    </source>
</evidence>
<comment type="subcellular location">
    <subcellularLocation>
        <location evidence="1">Cell membrane</location>
        <topology evidence="1">Multi-pass membrane protein</topology>
    </subcellularLocation>
</comment>
<dbReference type="PRINTS" id="PR01176">
    <property type="entry name" value="GABABRECEPTR"/>
</dbReference>
<dbReference type="InterPro" id="IPR028082">
    <property type="entry name" value="Peripla_BP_I"/>
</dbReference>